<feature type="region of interest" description="Disordered" evidence="1">
    <location>
        <begin position="1"/>
        <end position="58"/>
    </location>
</feature>
<evidence type="ECO:0000313" key="2">
    <source>
        <dbReference type="EMBL" id="JAE01735.1"/>
    </source>
</evidence>
<accession>A0A0A9ELX3</accession>
<dbReference type="AlphaFoldDB" id="A0A0A9ELX3"/>
<name>A0A0A9ELX3_ARUDO</name>
<sequence length="58" mass="5819">MSSPAADEPDIASDCAQTGSPAPKLPEEATQPHGPVASSPTAAREHTSWMAAGSITTT</sequence>
<reference evidence="2" key="1">
    <citation type="submission" date="2014-09" db="EMBL/GenBank/DDBJ databases">
        <authorList>
            <person name="Magalhaes I.L.F."/>
            <person name="Oliveira U."/>
            <person name="Santos F.R."/>
            <person name="Vidigal T.H.D.A."/>
            <person name="Brescovit A.D."/>
            <person name="Santos A.J."/>
        </authorList>
    </citation>
    <scope>NUCLEOTIDE SEQUENCE</scope>
    <source>
        <tissue evidence="2">Shoot tissue taken approximately 20 cm above the soil surface</tissue>
    </source>
</reference>
<dbReference type="EMBL" id="GBRH01196161">
    <property type="protein sequence ID" value="JAE01735.1"/>
    <property type="molecule type" value="Transcribed_RNA"/>
</dbReference>
<evidence type="ECO:0000256" key="1">
    <source>
        <dbReference type="SAM" id="MobiDB-lite"/>
    </source>
</evidence>
<organism evidence="2">
    <name type="scientific">Arundo donax</name>
    <name type="common">Giant reed</name>
    <name type="synonym">Donax arundinaceus</name>
    <dbReference type="NCBI Taxonomy" id="35708"/>
    <lineage>
        <taxon>Eukaryota</taxon>
        <taxon>Viridiplantae</taxon>
        <taxon>Streptophyta</taxon>
        <taxon>Embryophyta</taxon>
        <taxon>Tracheophyta</taxon>
        <taxon>Spermatophyta</taxon>
        <taxon>Magnoliopsida</taxon>
        <taxon>Liliopsida</taxon>
        <taxon>Poales</taxon>
        <taxon>Poaceae</taxon>
        <taxon>PACMAD clade</taxon>
        <taxon>Arundinoideae</taxon>
        <taxon>Arundineae</taxon>
        <taxon>Arundo</taxon>
    </lineage>
</organism>
<reference evidence="2" key="2">
    <citation type="journal article" date="2015" name="Data Brief">
        <title>Shoot transcriptome of the giant reed, Arundo donax.</title>
        <authorList>
            <person name="Barrero R.A."/>
            <person name="Guerrero F.D."/>
            <person name="Moolhuijzen P."/>
            <person name="Goolsby J.A."/>
            <person name="Tidwell J."/>
            <person name="Bellgard S.E."/>
            <person name="Bellgard M.I."/>
        </authorList>
    </citation>
    <scope>NUCLEOTIDE SEQUENCE</scope>
    <source>
        <tissue evidence="2">Shoot tissue taken approximately 20 cm above the soil surface</tissue>
    </source>
</reference>
<protein>
    <submittedName>
        <fullName evidence="2">Uncharacterized protein</fullName>
    </submittedName>
</protein>
<proteinExistence type="predicted"/>